<evidence type="ECO:0000313" key="2">
    <source>
        <dbReference type="EMBL" id="VVA31184.1"/>
    </source>
</evidence>
<organism evidence="2 3">
    <name type="scientific">Prunus dulcis</name>
    <name type="common">Almond</name>
    <name type="synonym">Amygdalus dulcis</name>
    <dbReference type="NCBI Taxonomy" id="3755"/>
    <lineage>
        <taxon>Eukaryota</taxon>
        <taxon>Viridiplantae</taxon>
        <taxon>Streptophyta</taxon>
        <taxon>Embryophyta</taxon>
        <taxon>Tracheophyta</taxon>
        <taxon>Spermatophyta</taxon>
        <taxon>Magnoliopsida</taxon>
        <taxon>eudicotyledons</taxon>
        <taxon>Gunneridae</taxon>
        <taxon>Pentapetalae</taxon>
        <taxon>rosids</taxon>
        <taxon>fabids</taxon>
        <taxon>Rosales</taxon>
        <taxon>Rosaceae</taxon>
        <taxon>Amygdaloideae</taxon>
        <taxon>Amygdaleae</taxon>
        <taxon>Prunus</taxon>
    </lineage>
</organism>
<keyword evidence="1" id="KW-0812">Transmembrane</keyword>
<protein>
    <submittedName>
        <fullName evidence="2">PREDICTED: LOC109946744</fullName>
    </submittedName>
</protein>
<dbReference type="AlphaFoldDB" id="A0A5E4FUP2"/>
<dbReference type="Gramene" id="VVA31184">
    <property type="protein sequence ID" value="VVA31184"/>
    <property type="gene ID" value="Prudul26B009600"/>
</dbReference>
<proteinExistence type="predicted"/>
<reference evidence="3" key="1">
    <citation type="journal article" date="2020" name="Plant J.">
        <title>Transposons played a major role in the diversification between the closely related almond and peach genomes: results from the almond genome sequence.</title>
        <authorList>
            <person name="Alioto T."/>
            <person name="Alexiou K.G."/>
            <person name="Bardil A."/>
            <person name="Barteri F."/>
            <person name="Castanera R."/>
            <person name="Cruz F."/>
            <person name="Dhingra A."/>
            <person name="Duval H."/>
            <person name="Fernandez I Marti A."/>
            <person name="Frias L."/>
            <person name="Galan B."/>
            <person name="Garcia J.L."/>
            <person name="Howad W."/>
            <person name="Gomez-Garrido J."/>
            <person name="Gut M."/>
            <person name="Julca I."/>
            <person name="Morata J."/>
            <person name="Puigdomenech P."/>
            <person name="Ribeca P."/>
            <person name="Rubio Cabetas M.J."/>
            <person name="Vlasova A."/>
            <person name="Wirthensohn M."/>
            <person name="Garcia-Mas J."/>
            <person name="Gabaldon T."/>
            <person name="Casacuberta J.M."/>
            <person name="Arus P."/>
        </authorList>
    </citation>
    <scope>NUCLEOTIDE SEQUENCE [LARGE SCALE GENOMIC DNA]</scope>
    <source>
        <strain evidence="3">cv. Texas</strain>
    </source>
</reference>
<dbReference type="EMBL" id="CABIKO010000208">
    <property type="protein sequence ID" value="VVA31184.1"/>
    <property type="molecule type" value="Genomic_DNA"/>
</dbReference>
<feature type="transmembrane region" description="Helical" evidence="1">
    <location>
        <begin position="107"/>
        <end position="128"/>
    </location>
</feature>
<evidence type="ECO:0000313" key="3">
    <source>
        <dbReference type="Proteomes" id="UP000327085"/>
    </source>
</evidence>
<feature type="non-terminal residue" evidence="2">
    <location>
        <position position="144"/>
    </location>
</feature>
<feature type="transmembrane region" description="Helical" evidence="1">
    <location>
        <begin position="77"/>
        <end position="95"/>
    </location>
</feature>
<keyword evidence="1" id="KW-0472">Membrane</keyword>
<sequence length="144" mass="15916">MATRSENSDDESNESLNISGNEIITTGGSEVVVLDNNKVIQTILMTRRRGGTINIVNNKIFSTEGGRVGIVKIGQNYYSWGVLIFLLVLILGLLANWEKITATQSSVILCGFLDFGWGWLFMFGLYLASAQQVEVSNVLNRTEH</sequence>
<name>A0A5E4FUP2_PRUDU</name>
<evidence type="ECO:0000256" key="1">
    <source>
        <dbReference type="SAM" id="Phobius"/>
    </source>
</evidence>
<dbReference type="InParanoid" id="A0A5E4FUP2"/>
<accession>A0A5E4FUP2</accession>
<keyword evidence="1" id="KW-1133">Transmembrane helix</keyword>
<gene>
    <name evidence="2" type="ORF">ALMOND_2B009600</name>
</gene>
<dbReference type="Proteomes" id="UP000327085">
    <property type="component" value="Chromosome 1"/>
</dbReference>